<gene>
    <name evidence="1" type="ORF">KQI42_05115</name>
</gene>
<evidence type="ECO:0000313" key="1">
    <source>
        <dbReference type="EMBL" id="MBU5437378.1"/>
    </source>
</evidence>
<dbReference type="RefSeq" id="WP_216517421.1">
    <property type="nucleotide sequence ID" value="NZ_JAHLPM010000003.1"/>
</dbReference>
<organism evidence="1 2">
    <name type="scientific">Tissierella simiarum</name>
    <dbReference type="NCBI Taxonomy" id="2841534"/>
    <lineage>
        <taxon>Bacteria</taxon>
        <taxon>Bacillati</taxon>
        <taxon>Bacillota</taxon>
        <taxon>Tissierellia</taxon>
        <taxon>Tissierellales</taxon>
        <taxon>Tissierellaceae</taxon>
        <taxon>Tissierella</taxon>
    </lineage>
</organism>
<evidence type="ECO:0008006" key="3">
    <source>
        <dbReference type="Google" id="ProtNLM"/>
    </source>
</evidence>
<comment type="caution">
    <text evidence="1">The sequence shown here is derived from an EMBL/GenBank/DDBJ whole genome shotgun (WGS) entry which is preliminary data.</text>
</comment>
<evidence type="ECO:0000313" key="2">
    <source>
        <dbReference type="Proteomes" id="UP000749471"/>
    </source>
</evidence>
<protein>
    <recommendedName>
        <fullName evidence="3">Twitching motility protein PilT</fullName>
    </recommendedName>
</protein>
<dbReference type="EMBL" id="JAHLPM010000003">
    <property type="protein sequence ID" value="MBU5437378.1"/>
    <property type="molecule type" value="Genomic_DNA"/>
</dbReference>
<sequence length="145" mass="16793">MVKFILGTKGSGKTKWLIDNANKDMKEGNGNIAFIDVDDNHIFSLDYSVRLINAMEFNILNVESFYGFLCGVIGMDYDIEKVYVDGIYKIIDLKIEDLEKLLKDLTTISEKFNTDFYINVEYTMEQVPEDLREHCLELETELALR</sequence>
<name>A0ABS6E546_9FIRM</name>
<keyword evidence="2" id="KW-1185">Reference proteome</keyword>
<reference evidence="1 2" key="1">
    <citation type="submission" date="2021-06" db="EMBL/GenBank/DDBJ databases">
        <authorList>
            <person name="Sun Q."/>
            <person name="Li D."/>
        </authorList>
    </citation>
    <scope>NUCLEOTIDE SEQUENCE [LARGE SCALE GENOMIC DNA]</scope>
    <source>
        <strain evidence="1 2">MSJ-40</strain>
    </source>
</reference>
<accession>A0ABS6E546</accession>
<dbReference type="Proteomes" id="UP000749471">
    <property type="component" value="Unassembled WGS sequence"/>
</dbReference>
<proteinExistence type="predicted"/>